<evidence type="ECO:0000259" key="10">
    <source>
        <dbReference type="PROSITE" id="PS50119"/>
    </source>
</evidence>
<dbReference type="Gene3D" id="3.30.160.60">
    <property type="entry name" value="Classic Zinc Finger"/>
    <property type="match status" value="1"/>
</dbReference>
<comment type="subcellular location">
    <subcellularLocation>
        <location evidence="1">Cytoplasm</location>
    </subcellularLocation>
</comment>
<dbReference type="GO" id="GO:0031625">
    <property type="term" value="F:ubiquitin protein ligase binding"/>
    <property type="evidence" value="ECO:0000318"/>
    <property type="project" value="GO_Central"/>
</dbReference>
<dbReference type="PROSITE" id="PS50089">
    <property type="entry name" value="ZF_RING_2"/>
    <property type="match status" value="1"/>
</dbReference>
<organism evidence="12 13">
    <name type="scientific">Trichoplax adhaerens</name>
    <name type="common">Trichoplax reptans</name>
    <dbReference type="NCBI Taxonomy" id="10228"/>
    <lineage>
        <taxon>Eukaryota</taxon>
        <taxon>Metazoa</taxon>
        <taxon>Placozoa</taxon>
        <taxon>Uniplacotomia</taxon>
        <taxon>Trichoplacea</taxon>
        <taxon>Trichoplacidae</taxon>
        <taxon>Trichoplax</taxon>
    </lineage>
</organism>
<dbReference type="GO" id="GO:0051865">
    <property type="term" value="P:protein autoubiquitination"/>
    <property type="evidence" value="ECO:0000318"/>
    <property type="project" value="GO_Central"/>
</dbReference>
<keyword evidence="13" id="KW-1185">Reference proteome</keyword>
<evidence type="ECO:0000256" key="4">
    <source>
        <dbReference type="ARBA" id="ARBA00022771"/>
    </source>
</evidence>
<dbReference type="GeneID" id="6755365"/>
<keyword evidence="7" id="KW-0175">Coiled coil</keyword>
<feature type="region of interest" description="Disordered" evidence="8">
    <location>
        <begin position="491"/>
        <end position="510"/>
    </location>
</feature>
<dbReference type="Proteomes" id="UP000009022">
    <property type="component" value="Unassembled WGS sequence"/>
</dbReference>
<dbReference type="InterPro" id="IPR053003">
    <property type="entry name" value="TRIM_RBCC_E3_ubiq-ligases"/>
</dbReference>
<name>B3S1K1_TRIAD</name>
<proteinExistence type="predicted"/>
<dbReference type="OMA" id="FDDIFKC"/>
<dbReference type="EMBL" id="DS985247">
    <property type="protein sequence ID" value="EDV23555.1"/>
    <property type="molecule type" value="Genomic_DNA"/>
</dbReference>
<dbReference type="GO" id="GO:0008270">
    <property type="term" value="F:zinc ion binding"/>
    <property type="evidence" value="ECO:0007669"/>
    <property type="project" value="UniProtKB-KW"/>
</dbReference>
<dbReference type="CDD" id="cd19779">
    <property type="entry name" value="Bbox2_TRIM37_C-VIII"/>
    <property type="match status" value="1"/>
</dbReference>
<dbReference type="InterPro" id="IPR008974">
    <property type="entry name" value="TRAF-like"/>
</dbReference>
<dbReference type="InterPro" id="IPR000315">
    <property type="entry name" value="Znf_B-box"/>
</dbReference>
<dbReference type="OrthoDB" id="192247at2759"/>
<evidence type="ECO:0000313" key="12">
    <source>
        <dbReference type="EMBL" id="EDV23555.1"/>
    </source>
</evidence>
<dbReference type="eggNOG" id="KOG2177">
    <property type="taxonomic scope" value="Eukaryota"/>
</dbReference>
<feature type="domain" description="B box-type" evidence="10">
    <location>
        <begin position="120"/>
        <end position="163"/>
    </location>
</feature>
<dbReference type="GO" id="GO:0016235">
    <property type="term" value="C:aggresome"/>
    <property type="evidence" value="ECO:0000318"/>
    <property type="project" value="GO_Central"/>
</dbReference>
<keyword evidence="5" id="KW-0862">Zinc</keyword>
<dbReference type="PANTHER" id="PTHR36754">
    <property type="entry name" value="E3 UBIQUITIN-PROTEIN LIGASE TRIM37"/>
    <property type="match status" value="1"/>
</dbReference>
<evidence type="ECO:0000256" key="3">
    <source>
        <dbReference type="ARBA" id="ARBA00022723"/>
    </source>
</evidence>
<dbReference type="SUPFAM" id="SSF57850">
    <property type="entry name" value="RING/U-box"/>
    <property type="match status" value="1"/>
</dbReference>
<keyword evidence="4 6" id="KW-0863">Zinc-finger</keyword>
<evidence type="ECO:0000256" key="6">
    <source>
        <dbReference type="PROSITE-ProRule" id="PRU00024"/>
    </source>
</evidence>
<feature type="domain" description="RING-type" evidence="9">
    <location>
        <begin position="33"/>
        <end position="73"/>
    </location>
</feature>
<dbReference type="InterPro" id="IPR013083">
    <property type="entry name" value="Znf_RING/FYVE/PHD"/>
</dbReference>
<dbReference type="RefSeq" id="XP_002114465.1">
    <property type="nucleotide sequence ID" value="XM_002114429.1"/>
</dbReference>
<feature type="region of interest" description="Disordered" evidence="8">
    <location>
        <begin position="517"/>
        <end position="563"/>
    </location>
</feature>
<evidence type="ECO:0000256" key="1">
    <source>
        <dbReference type="ARBA" id="ARBA00004496"/>
    </source>
</evidence>
<evidence type="ECO:0000313" key="13">
    <source>
        <dbReference type="Proteomes" id="UP000009022"/>
    </source>
</evidence>
<keyword evidence="3" id="KW-0479">Metal-binding</keyword>
<evidence type="ECO:0000256" key="5">
    <source>
        <dbReference type="ARBA" id="ARBA00022833"/>
    </source>
</evidence>
<dbReference type="GO" id="GO:0005778">
    <property type="term" value="C:peroxisomal membrane"/>
    <property type="evidence" value="ECO:0000318"/>
    <property type="project" value="GO_Central"/>
</dbReference>
<dbReference type="PROSITE" id="PS50119">
    <property type="entry name" value="ZF_BBOX"/>
    <property type="match status" value="1"/>
</dbReference>
<dbReference type="PANTHER" id="PTHR36754:SF2">
    <property type="entry name" value="E3 UBIQUITIN-PROTEIN LIGASE TRIM37"/>
    <property type="match status" value="1"/>
</dbReference>
<protein>
    <recommendedName>
        <fullName evidence="14">B box-type domain-containing protein</fullName>
    </recommendedName>
</protein>
<dbReference type="InterPro" id="IPR001841">
    <property type="entry name" value="Znf_RING"/>
</dbReference>
<dbReference type="STRING" id="10228.B3S1K1"/>
<gene>
    <name evidence="12" type="ORF">TRIADDRAFT_58319</name>
</gene>
<dbReference type="AlphaFoldDB" id="B3S1K1"/>
<feature type="coiled-coil region" evidence="7">
    <location>
        <begin position="192"/>
        <end position="252"/>
    </location>
</feature>
<keyword evidence="2" id="KW-0963">Cytoplasm</keyword>
<evidence type="ECO:0000259" key="11">
    <source>
        <dbReference type="PROSITE" id="PS50144"/>
    </source>
</evidence>
<dbReference type="CTD" id="6755365"/>
<feature type="domain" description="MATH" evidence="11">
    <location>
        <begin position="296"/>
        <end position="412"/>
    </location>
</feature>
<sequence>MSAAAQQRQRAAMSREMCNVIDAVANIKDVFRCFICMEKLKDARLCPHCSKLCCHTCMRRWLCEQRSHCPHCSLLEYFYLATSSKIKHAILKSKWVEEVTDQLESLKFVSQNNKSHTKITPEDSCEIHKEKLTVFCNTCMRSICHQCALWGGDIHHGHSFQPIEDIYKQCSSKISNEVNSIRQRIGSFVSKIEETDKKIEKIKRAKDIAVQEVQVTFNNITSRLDRQLKQKLEKLHSQKDNLSSQMHSLEQFLSEIDRDISQSSKSRFIARSTELQETMEEIRLKSIESLITEEIEIVFDRRKKRYSNPLYSRMLDTHGLKWRLKVYPNGSGSSSGEFLSVFLELHAGPQRTSKYGIILPNFKSTKKINFPSQLASDFDVGESWGYNRFFRLDLLSREGYLVNDSIQLRFSVRHPSYYSKCSDLEWVVEMLEKKHQNVVAELGKLKERLLKGKPEEKISKDESSSETRVELELSSLDASIDESSARFALTHKKEDEVGSDESLNTSEGRAVAGLANTPQSKCTHRSLRRNSPSNVTITRSSTSEKAHASTSSSLVTNQHQNARQLRESQLKLIANDASHQARKDTYVVNNQEIIVVDSDSDLDGISNGGY</sequence>
<evidence type="ECO:0000259" key="9">
    <source>
        <dbReference type="PROSITE" id="PS50089"/>
    </source>
</evidence>
<dbReference type="InterPro" id="IPR002083">
    <property type="entry name" value="MATH/TRAF_dom"/>
</dbReference>
<evidence type="ECO:0000256" key="8">
    <source>
        <dbReference type="SAM" id="MobiDB-lite"/>
    </source>
</evidence>
<accession>B3S1K1</accession>
<evidence type="ECO:0000256" key="7">
    <source>
        <dbReference type="SAM" id="Coils"/>
    </source>
</evidence>
<dbReference type="GO" id="GO:0006513">
    <property type="term" value="P:protein monoubiquitination"/>
    <property type="evidence" value="ECO:0000318"/>
    <property type="project" value="GO_Central"/>
</dbReference>
<dbReference type="InParanoid" id="B3S1K1"/>
<dbReference type="FunCoup" id="B3S1K1">
    <property type="interactions" value="1714"/>
</dbReference>
<dbReference type="CDD" id="cd16619">
    <property type="entry name" value="mRING-HC-C4C4_TRIM37_C-VIII"/>
    <property type="match status" value="1"/>
</dbReference>
<dbReference type="GO" id="GO:0061630">
    <property type="term" value="F:ubiquitin protein ligase activity"/>
    <property type="evidence" value="ECO:0000318"/>
    <property type="project" value="GO_Central"/>
</dbReference>
<dbReference type="Gene3D" id="2.60.210.10">
    <property type="entry name" value="Apoptosis, Tumor Necrosis Factor Receptor Associated Protein 2, Chain A"/>
    <property type="match status" value="1"/>
</dbReference>
<dbReference type="SMART" id="SM00336">
    <property type="entry name" value="BBOX"/>
    <property type="match status" value="1"/>
</dbReference>
<dbReference type="Pfam" id="PF00643">
    <property type="entry name" value="zf-B_box"/>
    <property type="match status" value="1"/>
</dbReference>
<evidence type="ECO:0000256" key="2">
    <source>
        <dbReference type="ARBA" id="ARBA00022490"/>
    </source>
</evidence>
<dbReference type="PROSITE" id="PS50144">
    <property type="entry name" value="MATH"/>
    <property type="match status" value="1"/>
</dbReference>
<dbReference type="SUPFAM" id="SSF49599">
    <property type="entry name" value="TRAF domain-like"/>
    <property type="match status" value="1"/>
</dbReference>
<dbReference type="HOGENOM" id="CLU_447866_0_0_1"/>
<dbReference type="Gene3D" id="3.30.40.10">
    <property type="entry name" value="Zinc/RING finger domain, C3HC4 (zinc finger)"/>
    <property type="match status" value="1"/>
</dbReference>
<dbReference type="KEGG" id="tad:TRIADDRAFT_58319"/>
<feature type="compositionally biased region" description="Polar residues" evidence="8">
    <location>
        <begin position="548"/>
        <end position="563"/>
    </location>
</feature>
<reference evidence="12 13" key="1">
    <citation type="journal article" date="2008" name="Nature">
        <title>The Trichoplax genome and the nature of placozoans.</title>
        <authorList>
            <person name="Srivastava M."/>
            <person name="Begovic E."/>
            <person name="Chapman J."/>
            <person name="Putnam N.H."/>
            <person name="Hellsten U."/>
            <person name="Kawashima T."/>
            <person name="Kuo A."/>
            <person name="Mitros T."/>
            <person name="Salamov A."/>
            <person name="Carpenter M.L."/>
            <person name="Signorovitch A.Y."/>
            <person name="Moreno M.A."/>
            <person name="Kamm K."/>
            <person name="Grimwood J."/>
            <person name="Schmutz J."/>
            <person name="Shapiro H."/>
            <person name="Grigoriev I.V."/>
            <person name="Buss L.W."/>
            <person name="Schierwater B."/>
            <person name="Dellaporta S.L."/>
            <person name="Rokhsar D.S."/>
        </authorList>
    </citation>
    <scope>NUCLEOTIDE SEQUENCE [LARGE SCALE GENOMIC DNA]</scope>
    <source>
        <strain evidence="12 13">Grell-BS-1999</strain>
    </source>
</reference>
<evidence type="ECO:0008006" key="14">
    <source>
        <dbReference type="Google" id="ProtNLM"/>
    </source>
</evidence>
<dbReference type="GO" id="GO:0070842">
    <property type="term" value="P:aggresome assembly"/>
    <property type="evidence" value="ECO:0000318"/>
    <property type="project" value="GO_Central"/>
</dbReference>
<dbReference type="PhylomeDB" id="B3S1K1"/>
<dbReference type="GO" id="GO:0005164">
    <property type="term" value="F:tumor necrosis factor receptor binding"/>
    <property type="evidence" value="ECO:0000318"/>
    <property type="project" value="GO_Central"/>
</dbReference>
<dbReference type="Pfam" id="PF22486">
    <property type="entry name" value="MATH_2"/>
    <property type="match status" value="1"/>
</dbReference>
<dbReference type="SUPFAM" id="SSF57845">
    <property type="entry name" value="B-box zinc-binding domain"/>
    <property type="match status" value="1"/>
</dbReference>
<feature type="compositionally biased region" description="Polar residues" evidence="8">
    <location>
        <begin position="529"/>
        <end position="541"/>
    </location>
</feature>